<accession>A0ACA9S6P9</accession>
<proteinExistence type="predicted"/>
<feature type="non-terminal residue" evidence="1">
    <location>
        <position position="50"/>
    </location>
</feature>
<organism evidence="1 2">
    <name type="scientific">Racocetra persica</name>
    <dbReference type="NCBI Taxonomy" id="160502"/>
    <lineage>
        <taxon>Eukaryota</taxon>
        <taxon>Fungi</taxon>
        <taxon>Fungi incertae sedis</taxon>
        <taxon>Mucoromycota</taxon>
        <taxon>Glomeromycotina</taxon>
        <taxon>Glomeromycetes</taxon>
        <taxon>Diversisporales</taxon>
        <taxon>Gigasporaceae</taxon>
        <taxon>Racocetra</taxon>
    </lineage>
</organism>
<sequence length="50" mass="5550">VKKLNLVMRIVSINSLRQGVAVICLRRLASLRDKGIGIEKDKSIEEGNTN</sequence>
<dbReference type="EMBL" id="CAJVQC010094787">
    <property type="protein sequence ID" value="CAG8828019.1"/>
    <property type="molecule type" value="Genomic_DNA"/>
</dbReference>
<reference evidence="1" key="1">
    <citation type="submission" date="2021-06" db="EMBL/GenBank/DDBJ databases">
        <authorList>
            <person name="Kallberg Y."/>
            <person name="Tangrot J."/>
            <person name="Rosling A."/>
        </authorList>
    </citation>
    <scope>NUCLEOTIDE SEQUENCE</scope>
    <source>
        <strain evidence="1">MA461A</strain>
    </source>
</reference>
<feature type="non-terminal residue" evidence="1">
    <location>
        <position position="1"/>
    </location>
</feature>
<evidence type="ECO:0000313" key="1">
    <source>
        <dbReference type="EMBL" id="CAG8828019.1"/>
    </source>
</evidence>
<keyword evidence="2" id="KW-1185">Reference proteome</keyword>
<comment type="caution">
    <text evidence="1">The sequence shown here is derived from an EMBL/GenBank/DDBJ whole genome shotgun (WGS) entry which is preliminary data.</text>
</comment>
<protein>
    <submittedName>
        <fullName evidence="1">34503_t:CDS:1</fullName>
    </submittedName>
</protein>
<evidence type="ECO:0000313" key="2">
    <source>
        <dbReference type="Proteomes" id="UP000789920"/>
    </source>
</evidence>
<gene>
    <name evidence="1" type="ORF">RPERSI_LOCUS27132</name>
</gene>
<name>A0ACA9S6P9_9GLOM</name>
<dbReference type="Proteomes" id="UP000789920">
    <property type="component" value="Unassembled WGS sequence"/>
</dbReference>